<keyword evidence="2" id="KW-1185">Reference proteome</keyword>
<proteinExistence type="predicted"/>
<gene>
    <name evidence="1" type="ORF">J2I46_07435</name>
</gene>
<dbReference type="Proteomes" id="UP000664628">
    <property type="component" value="Unassembled WGS sequence"/>
</dbReference>
<sequence length="123" mass="13731">MMDNKQLLEDSLLKVWSERNDEQRLAVMQRIYAADIIFYETDQGEAIKGHQAIDALIKTLQSQWPPEFVFSLTRPAVFNHGVSHVAWTLGAAQATPVASGMDIAIIENGLIKELYLYLDAPAG</sequence>
<dbReference type="SUPFAM" id="SSF54427">
    <property type="entry name" value="NTF2-like"/>
    <property type="match status" value="1"/>
</dbReference>
<organism evidence="1 2">
    <name type="scientific">Fibrella forsythiae</name>
    <dbReference type="NCBI Taxonomy" id="2817061"/>
    <lineage>
        <taxon>Bacteria</taxon>
        <taxon>Pseudomonadati</taxon>
        <taxon>Bacteroidota</taxon>
        <taxon>Cytophagia</taxon>
        <taxon>Cytophagales</taxon>
        <taxon>Spirosomataceae</taxon>
        <taxon>Fibrella</taxon>
    </lineage>
</organism>
<dbReference type="InterPro" id="IPR032710">
    <property type="entry name" value="NTF2-like_dom_sf"/>
</dbReference>
<accession>A0ABS3JGL2</accession>
<protein>
    <submittedName>
        <fullName evidence="1">Nuclear transport factor 2 family protein</fullName>
    </submittedName>
</protein>
<evidence type="ECO:0000313" key="1">
    <source>
        <dbReference type="EMBL" id="MBO0948404.1"/>
    </source>
</evidence>
<name>A0ABS3JGL2_9BACT</name>
<evidence type="ECO:0000313" key="2">
    <source>
        <dbReference type="Proteomes" id="UP000664628"/>
    </source>
</evidence>
<dbReference type="Gene3D" id="3.10.450.50">
    <property type="match status" value="1"/>
</dbReference>
<dbReference type="EMBL" id="JAFMYW010000002">
    <property type="protein sequence ID" value="MBO0948404.1"/>
    <property type="molecule type" value="Genomic_DNA"/>
</dbReference>
<reference evidence="1 2" key="1">
    <citation type="submission" date="2021-03" db="EMBL/GenBank/DDBJ databases">
        <title>Fibrella sp. HMF5405 genome sequencing and assembly.</title>
        <authorList>
            <person name="Kang H."/>
            <person name="Kim H."/>
            <person name="Bae S."/>
            <person name="Joh K."/>
        </authorList>
    </citation>
    <scope>NUCLEOTIDE SEQUENCE [LARGE SCALE GENOMIC DNA]</scope>
    <source>
        <strain evidence="1 2">HMF5405</strain>
    </source>
</reference>
<comment type="caution">
    <text evidence="1">The sequence shown here is derived from an EMBL/GenBank/DDBJ whole genome shotgun (WGS) entry which is preliminary data.</text>
</comment>